<feature type="transmembrane region" description="Helical" evidence="6">
    <location>
        <begin position="196"/>
        <end position="215"/>
    </location>
</feature>
<dbReference type="InterPro" id="IPR051790">
    <property type="entry name" value="Cytochrome_c-biogenesis_DsbD"/>
</dbReference>
<organism evidence="8 9">
    <name type="scientific">Prochlorococcus marinus str. GP2</name>
    <dbReference type="NCBI Taxonomy" id="59925"/>
    <lineage>
        <taxon>Bacteria</taxon>
        <taxon>Bacillati</taxon>
        <taxon>Cyanobacteriota</taxon>
        <taxon>Cyanophyceae</taxon>
        <taxon>Synechococcales</taxon>
        <taxon>Prochlorococcaceae</taxon>
        <taxon>Prochlorococcus</taxon>
    </lineage>
</organism>
<sequence>MQNGLNNPGPSTIFLVFSAGLLTSLGPCSLSLLPVTIAYIGGTEKNKFKLVSFSGGVVFSLVALGAVSGLLGKIYGQIPSYYTSIVALIAIIMGLNLLGIIKFQFPNVPDLKIIEDKIPSFIAPFAIGTTFGLASSPCITPVLATLLAWVSQAKNPTISIIFLFFFGIGQVTPLIVAGSTTENLKKFLEIRKFSQLIPTISGIFLVSLGLLNLFSNWF</sequence>
<dbReference type="OrthoDB" id="9811036at2"/>
<dbReference type="PANTHER" id="PTHR31272">
    <property type="entry name" value="CYTOCHROME C-TYPE BIOGENESIS PROTEIN HI_1454-RELATED"/>
    <property type="match status" value="1"/>
</dbReference>
<dbReference type="GO" id="GO:0017004">
    <property type="term" value="P:cytochrome complex assembly"/>
    <property type="evidence" value="ECO:0007669"/>
    <property type="project" value="InterPro"/>
</dbReference>
<evidence type="ECO:0000256" key="4">
    <source>
        <dbReference type="ARBA" id="ARBA00022989"/>
    </source>
</evidence>
<dbReference type="GO" id="GO:0016020">
    <property type="term" value="C:membrane"/>
    <property type="evidence" value="ECO:0007669"/>
    <property type="project" value="UniProtKB-SubCell"/>
</dbReference>
<dbReference type="Pfam" id="PF02683">
    <property type="entry name" value="DsbD_TM"/>
    <property type="match status" value="1"/>
</dbReference>
<proteinExistence type="inferred from homology"/>
<evidence type="ECO:0000256" key="2">
    <source>
        <dbReference type="ARBA" id="ARBA00006143"/>
    </source>
</evidence>
<dbReference type="Proteomes" id="UP000030598">
    <property type="component" value="Unassembled WGS sequence"/>
</dbReference>
<evidence type="ECO:0000313" key="9">
    <source>
        <dbReference type="Proteomes" id="UP000030598"/>
    </source>
</evidence>
<dbReference type="PANTHER" id="PTHR31272:SF6">
    <property type="entry name" value="CYTOCHROME C-TYPE BIOGENESIS CCDA-LIKE CHLOROPLASTIC PROTEIN"/>
    <property type="match status" value="1"/>
</dbReference>
<name>A0A0A1Z7H8_PROMR</name>
<dbReference type="EMBL" id="JNAH01000008">
    <property type="protein sequence ID" value="KGF85522.1"/>
    <property type="molecule type" value="Genomic_DNA"/>
</dbReference>
<keyword evidence="3 6" id="KW-0812">Transmembrane</keyword>
<dbReference type="InterPro" id="IPR003834">
    <property type="entry name" value="Cyt_c_assmbl_TM_dom"/>
</dbReference>
<comment type="caution">
    <text evidence="8">The sequence shown here is derived from an EMBL/GenBank/DDBJ whole genome shotgun (WGS) entry which is preliminary data.</text>
</comment>
<reference evidence="9" key="1">
    <citation type="journal article" date="2014" name="Sci. Data">
        <title>Genomes of diverse isolates of the marine cyanobacterium Prochlorococcus.</title>
        <authorList>
            <person name="Biller S."/>
            <person name="Berube P."/>
            <person name="Thompson J."/>
            <person name="Kelly L."/>
            <person name="Roggensack S."/>
            <person name="Awad L."/>
            <person name="Roache-Johnson K."/>
            <person name="Ding H."/>
            <person name="Giovannoni S.J."/>
            <person name="Moore L.R."/>
            <person name="Chisholm S.W."/>
        </authorList>
    </citation>
    <scope>NUCLEOTIDE SEQUENCE [LARGE SCALE GENOMIC DNA]</scope>
    <source>
        <strain evidence="9">GP2</strain>
    </source>
</reference>
<dbReference type="eggNOG" id="COG0785">
    <property type="taxonomic scope" value="Bacteria"/>
</dbReference>
<evidence type="ECO:0000256" key="1">
    <source>
        <dbReference type="ARBA" id="ARBA00004141"/>
    </source>
</evidence>
<comment type="similarity">
    <text evidence="2">Belongs to the DsbD family.</text>
</comment>
<gene>
    <name evidence="8" type="ORF">EU91_1624</name>
</gene>
<evidence type="ECO:0000256" key="5">
    <source>
        <dbReference type="ARBA" id="ARBA00023136"/>
    </source>
</evidence>
<evidence type="ECO:0000256" key="6">
    <source>
        <dbReference type="SAM" id="Phobius"/>
    </source>
</evidence>
<comment type="subcellular location">
    <subcellularLocation>
        <location evidence="1">Membrane</location>
        <topology evidence="1">Multi-pass membrane protein</topology>
    </subcellularLocation>
</comment>
<dbReference type="AlphaFoldDB" id="A0A0A1Z7H8"/>
<dbReference type="STRING" id="59925.EU91_1624"/>
<feature type="transmembrane region" description="Helical" evidence="6">
    <location>
        <begin position="53"/>
        <end position="75"/>
    </location>
</feature>
<evidence type="ECO:0000259" key="7">
    <source>
        <dbReference type="Pfam" id="PF02683"/>
    </source>
</evidence>
<accession>A0A0A1Z7H8</accession>
<feature type="transmembrane region" description="Helical" evidence="6">
    <location>
        <begin position="12"/>
        <end position="41"/>
    </location>
</feature>
<feature type="transmembrane region" description="Helical" evidence="6">
    <location>
        <begin position="121"/>
        <end position="150"/>
    </location>
</feature>
<feature type="transmembrane region" description="Helical" evidence="6">
    <location>
        <begin position="156"/>
        <end position="176"/>
    </location>
</feature>
<evidence type="ECO:0000256" key="3">
    <source>
        <dbReference type="ARBA" id="ARBA00022692"/>
    </source>
</evidence>
<keyword evidence="4 6" id="KW-1133">Transmembrane helix</keyword>
<keyword evidence="5 6" id="KW-0472">Membrane</keyword>
<feature type="domain" description="Cytochrome C biogenesis protein transmembrane" evidence="7">
    <location>
        <begin position="12"/>
        <end position="184"/>
    </location>
</feature>
<feature type="transmembrane region" description="Helical" evidence="6">
    <location>
        <begin position="81"/>
        <end position="101"/>
    </location>
</feature>
<protein>
    <submittedName>
        <fullName evidence="8">Cytochrome c-type bioproteinsis protein CcdA (DsbD-like)</fullName>
    </submittedName>
</protein>
<dbReference type="RefSeq" id="WP_032524996.1">
    <property type="nucleotide sequence ID" value="NZ_CP138934.1"/>
</dbReference>
<evidence type="ECO:0000313" key="8">
    <source>
        <dbReference type="EMBL" id="KGF85522.1"/>
    </source>
</evidence>